<dbReference type="SUPFAM" id="SSF51735">
    <property type="entry name" value="NAD(P)-binding Rossmann-fold domains"/>
    <property type="match status" value="2"/>
</dbReference>
<dbReference type="Pfam" id="PF13561">
    <property type="entry name" value="adh_short_C2"/>
    <property type="match status" value="1"/>
</dbReference>
<dbReference type="InterPro" id="IPR036291">
    <property type="entry name" value="NAD(P)-bd_dom_sf"/>
</dbReference>
<evidence type="ECO:0000313" key="3">
    <source>
        <dbReference type="EMBL" id="JAT18695.1"/>
    </source>
</evidence>
<dbReference type="PRINTS" id="PR00081">
    <property type="entry name" value="GDHRDH"/>
</dbReference>
<feature type="non-terminal residue" evidence="3">
    <location>
        <position position="1"/>
    </location>
</feature>
<evidence type="ECO:0000256" key="1">
    <source>
        <dbReference type="ARBA" id="ARBA00006484"/>
    </source>
</evidence>
<dbReference type="InterPro" id="IPR002347">
    <property type="entry name" value="SDR_fam"/>
</dbReference>
<dbReference type="Gene3D" id="3.40.50.720">
    <property type="entry name" value="NAD(P)-binding Rossmann-like Domain"/>
    <property type="match status" value="2"/>
</dbReference>
<dbReference type="EMBL" id="GEBQ01021282">
    <property type="protein sequence ID" value="JAT18695.1"/>
    <property type="molecule type" value="Transcribed_RNA"/>
</dbReference>
<gene>
    <name evidence="3" type="ORF">g.18821</name>
</gene>
<dbReference type="CDD" id="cd05233">
    <property type="entry name" value="SDR_c"/>
    <property type="match status" value="1"/>
</dbReference>
<sequence>GVTVENCSAYTASKCGVDAVTRCMAKDLGSHGIRVNSVQPGIINTPMVAQAIITNPQTIADWVANTSTKRAGQPQGASSGIGRETCRVLAREGATVVVTCIDEAG</sequence>
<organism evidence="3">
    <name type="scientific">Graphocephala atropunctata</name>
    <dbReference type="NCBI Taxonomy" id="36148"/>
    <lineage>
        <taxon>Eukaryota</taxon>
        <taxon>Metazoa</taxon>
        <taxon>Ecdysozoa</taxon>
        <taxon>Arthropoda</taxon>
        <taxon>Hexapoda</taxon>
        <taxon>Insecta</taxon>
        <taxon>Pterygota</taxon>
        <taxon>Neoptera</taxon>
        <taxon>Paraneoptera</taxon>
        <taxon>Hemiptera</taxon>
        <taxon>Auchenorrhyncha</taxon>
        <taxon>Membracoidea</taxon>
        <taxon>Cicadellidae</taxon>
        <taxon>Cicadellinae</taxon>
        <taxon>Cicadellini</taxon>
        <taxon>Graphocephala</taxon>
    </lineage>
</organism>
<comment type="similarity">
    <text evidence="1">Belongs to the short-chain dehydrogenases/reductases (SDR) family.</text>
</comment>
<accession>A0A1B6L4W3</accession>
<proteinExistence type="inferred from homology"/>
<dbReference type="PANTHER" id="PTHR48107">
    <property type="entry name" value="NADPH-DEPENDENT ALDEHYDE REDUCTASE-LIKE PROTEIN, CHLOROPLASTIC-RELATED"/>
    <property type="match status" value="1"/>
</dbReference>
<keyword evidence="2" id="KW-0560">Oxidoreductase</keyword>
<protein>
    <submittedName>
        <fullName evidence="3">Uncharacterized protein</fullName>
    </submittedName>
</protein>
<dbReference type="GO" id="GO:0016614">
    <property type="term" value="F:oxidoreductase activity, acting on CH-OH group of donors"/>
    <property type="evidence" value="ECO:0007669"/>
    <property type="project" value="UniProtKB-ARBA"/>
</dbReference>
<dbReference type="AlphaFoldDB" id="A0A1B6L4W3"/>
<dbReference type="PANTHER" id="PTHR48107:SF16">
    <property type="entry name" value="NADPH-DEPENDENT ALDEHYDE REDUCTASE 1, CHLOROPLASTIC"/>
    <property type="match status" value="1"/>
</dbReference>
<reference evidence="3" key="1">
    <citation type="submission" date="2015-11" db="EMBL/GenBank/DDBJ databases">
        <title>De novo transcriptome assembly of four potential Pierce s Disease insect vectors from Arizona vineyards.</title>
        <authorList>
            <person name="Tassone E.E."/>
        </authorList>
    </citation>
    <scope>NUCLEOTIDE SEQUENCE</scope>
</reference>
<evidence type="ECO:0000256" key="2">
    <source>
        <dbReference type="ARBA" id="ARBA00023002"/>
    </source>
</evidence>
<name>A0A1B6L4W3_9HEMI</name>
<feature type="non-terminal residue" evidence="3">
    <location>
        <position position="105"/>
    </location>
</feature>